<protein>
    <recommendedName>
        <fullName evidence="2">HRDC domain-containing protein</fullName>
    </recommendedName>
</protein>
<dbReference type="GO" id="GO:0000166">
    <property type="term" value="F:nucleotide binding"/>
    <property type="evidence" value="ECO:0007669"/>
    <property type="project" value="InterPro"/>
</dbReference>
<dbReference type="OrthoDB" id="9776650at2"/>
<dbReference type="SUPFAM" id="SSF47819">
    <property type="entry name" value="HRDC-like"/>
    <property type="match status" value="1"/>
</dbReference>
<reference evidence="3 4" key="1">
    <citation type="submission" date="2016-10" db="EMBL/GenBank/DDBJ databases">
        <title>Draft genome sequences of four alkaliphilic bacteria belonging to the Anaerobacillus genus.</title>
        <authorList>
            <person name="Bassil N.M."/>
            <person name="Lloyd J.R."/>
        </authorList>
    </citation>
    <scope>NUCLEOTIDE SEQUENCE [LARGE SCALE GENOMIC DNA]</scope>
    <source>
        <strain evidence="3 4">DSM 15340</strain>
    </source>
</reference>
<dbReference type="Pfam" id="PF00570">
    <property type="entry name" value="HRDC"/>
    <property type="match status" value="1"/>
</dbReference>
<dbReference type="EMBL" id="MLQQ01000045">
    <property type="protein sequence ID" value="OIJ09303.1"/>
    <property type="molecule type" value="Genomic_DNA"/>
</dbReference>
<evidence type="ECO:0000313" key="3">
    <source>
        <dbReference type="EMBL" id="OIJ09303.1"/>
    </source>
</evidence>
<name>A0A1S2LB86_9BACI</name>
<sequence length="80" mass="9397">MKHLMKQDVSRSDRHLKTVEVEEKPEPVETANEQPLTDEDLSKELKAFRLAQSKKENVKAYLIFYNSTLDELVTEKTIYK</sequence>
<dbReference type="InterPro" id="IPR010997">
    <property type="entry name" value="HRDC-like_sf"/>
</dbReference>
<proteinExistence type="predicted"/>
<dbReference type="AlphaFoldDB" id="A0A1S2LB86"/>
<keyword evidence="4" id="KW-1185">Reference proteome</keyword>
<dbReference type="InterPro" id="IPR044876">
    <property type="entry name" value="HRDC_dom_sf"/>
</dbReference>
<comment type="caution">
    <text evidence="3">The sequence shown here is derived from an EMBL/GenBank/DDBJ whole genome shotgun (WGS) entry which is preliminary data.</text>
</comment>
<feature type="domain" description="HRDC" evidence="2">
    <location>
        <begin position="39"/>
        <end position="74"/>
    </location>
</feature>
<feature type="region of interest" description="Disordered" evidence="1">
    <location>
        <begin position="1"/>
        <end position="38"/>
    </location>
</feature>
<dbReference type="GO" id="GO:0003676">
    <property type="term" value="F:nucleic acid binding"/>
    <property type="evidence" value="ECO:0007669"/>
    <property type="project" value="InterPro"/>
</dbReference>
<dbReference type="InterPro" id="IPR002121">
    <property type="entry name" value="HRDC_dom"/>
</dbReference>
<feature type="compositionally biased region" description="Basic and acidic residues" evidence="1">
    <location>
        <begin position="1"/>
        <end position="27"/>
    </location>
</feature>
<organism evidence="3 4">
    <name type="scientific">Anaerobacillus arseniciselenatis</name>
    <dbReference type="NCBI Taxonomy" id="85682"/>
    <lineage>
        <taxon>Bacteria</taxon>
        <taxon>Bacillati</taxon>
        <taxon>Bacillota</taxon>
        <taxon>Bacilli</taxon>
        <taxon>Bacillales</taxon>
        <taxon>Bacillaceae</taxon>
        <taxon>Anaerobacillus</taxon>
    </lineage>
</organism>
<evidence type="ECO:0000256" key="1">
    <source>
        <dbReference type="SAM" id="MobiDB-lite"/>
    </source>
</evidence>
<gene>
    <name evidence="3" type="ORF">BKP35_16665</name>
</gene>
<evidence type="ECO:0000259" key="2">
    <source>
        <dbReference type="Pfam" id="PF00570"/>
    </source>
</evidence>
<accession>A0A1S2LB86</accession>
<evidence type="ECO:0000313" key="4">
    <source>
        <dbReference type="Proteomes" id="UP000180098"/>
    </source>
</evidence>
<dbReference type="RefSeq" id="WP_071314512.1">
    <property type="nucleotide sequence ID" value="NZ_MLQQ01000045.1"/>
</dbReference>
<dbReference type="Proteomes" id="UP000180098">
    <property type="component" value="Unassembled WGS sequence"/>
</dbReference>
<dbReference type="Gene3D" id="1.10.150.80">
    <property type="entry name" value="HRDC domain"/>
    <property type="match status" value="1"/>
</dbReference>